<dbReference type="AlphaFoldDB" id="A0A0M3KHH2"/>
<dbReference type="EMBL" id="UYRR01038035">
    <property type="protein sequence ID" value="VDK72360.1"/>
    <property type="molecule type" value="Genomic_DNA"/>
</dbReference>
<evidence type="ECO:0000313" key="2">
    <source>
        <dbReference type="Proteomes" id="UP000267096"/>
    </source>
</evidence>
<reference evidence="3" key="1">
    <citation type="submission" date="2017-02" db="UniProtKB">
        <authorList>
            <consortium name="WormBaseParasite"/>
        </authorList>
    </citation>
    <scope>IDENTIFICATION</scope>
</reference>
<evidence type="ECO:0000313" key="3">
    <source>
        <dbReference type="WBParaSite" id="ASIM_0002043701-mRNA-1"/>
    </source>
</evidence>
<sequence length="95" mass="11339">MNRKNYLPPIWYDDMQMAGLMSMIKAREVNPYDYDRKVKFWSETISKSCHAEHDPLVTIDMLKKRFRRGDQLPASLDIVVDNMHRFVEWICCSVI</sequence>
<gene>
    <name evidence="1" type="ORF">ASIM_LOCUS19820</name>
</gene>
<reference evidence="1 2" key="2">
    <citation type="submission" date="2018-11" db="EMBL/GenBank/DDBJ databases">
        <authorList>
            <consortium name="Pathogen Informatics"/>
        </authorList>
    </citation>
    <scope>NUCLEOTIDE SEQUENCE [LARGE SCALE GENOMIC DNA]</scope>
</reference>
<keyword evidence="2" id="KW-1185">Reference proteome</keyword>
<name>A0A0M3KHH2_ANISI</name>
<evidence type="ECO:0000313" key="1">
    <source>
        <dbReference type="EMBL" id="VDK72360.1"/>
    </source>
</evidence>
<dbReference type="Proteomes" id="UP000267096">
    <property type="component" value="Unassembled WGS sequence"/>
</dbReference>
<proteinExistence type="predicted"/>
<protein>
    <submittedName>
        <fullName evidence="3">Charged multivesicular body protein 7 (inferred by orthology to a human protein)</fullName>
    </submittedName>
</protein>
<accession>A0A0M3KHH2</accession>
<dbReference type="Pfam" id="PF25880">
    <property type="entry name" value="WHD_CHMP7_1st"/>
    <property type="match status" value="1"/>
</dbReference>
<dbReference type="OrthoDB" id="10250120at2759"/>
<organism evidence="3">
    <name type="scientific">Anisakis simplex</name>
    <name type="common">Herring worm</name>
    <dbReference type="NCBI Taxonomy" id="6269"/>
    <lineage>
        <taxon>Eukaryota</taxon>
        <taxon>Metazoa</taxon>
        <taxon>Ecdysozoa</taxon>
        <taxon>Nematoda</taxon>
        <taxon>Chromadorea</taxon>
        <taxon>Rhabditida</taxon>
        <taxon>Spirurina</taxon>
        <taxon>Ascaridomorpha</taxon>
        <taxon>Ascaridoidea</taxon>
        <taxon>Anisakidae</taxon>
        <taxon>Anisakis</taxon>
        <taxon>Anisakis simplex complex</taxon>
    </lineage>
</organism>
<dbReference type="WBParaSite" id="ASIM_0002043701-mRNA-1">
    <property type="protein sequence ID" value="ASIM_0002043701-mRNA-1"/>
    <property type="gene ID" value="ASIM_0002043701"/>
</dbReference>